<dbReference type="KEGG" id="pex:IZT61_12215"/>
<evidence type="ECO:0000256" key="5">
    <source>
        <dbReference type="ARBA" id="ARBA00023237"/>
    </source>
</evidence>
<keyword evidence="3" id="KW-0732">Signal</keyword>
<gene>
    <name evidence="8" type="ORF">IZT61_12215</name>
</gene>
<keyword evidence="9" id="KW-1185">Reference proteome</keyword>
<protein>
    <submittedName>
        <fullName evidence="8">RagB/SusD family nutrient uptake outer membrane protein</fullName>
    </submittedName>
</protein>
<accession>A0A7U3Q3G2</accession>
<evidence type="ECO:0000259" key="6">
    <source>
        <dbReference type="Pfam" id="PF07980"/>
    </source>
</evidence>
<dbReference type="RefSeq" id="WP_196097187.1">
    <property type="nucleotide sequence ID" value="NZ_CP064939.1"/>
</dbReference>
<dbReference type="Pfam" id="PF14322">
    <property type="entry name" value="SusD-like_3"/>
    <property type="match status" value="1"/>
</dbReference>
<evidence type="ECO:0000313" key="9">
    <source>
        <dbReference type="Proteomes" id="UP000594759"/>
    </source>
</evidence>
<sequence>MMKKRLKTIENYSRILPLFSFVAILLLFGSCKKYLDAKPEKSIQIPKTITDLQALLDYADDMNNIGAAALEVCSDDYYLPDNIWNALTSVTRKNLYIWERDVFNDNLNPGDWAATYIPVYKSNVVLEGLGKLERVSSNATEYDQIKGAALLYRSRSFLEALQIWALPYDHNSAHNTLGVPLRLGSDFNEVSVRSSIRQCYDQVIADLKKAAILLPVTPQHVMRPSRPAAYGLLARTYLMMQDYGNAGLYADSCLQLKNTLIDYNVLNSTAAFPFPRFNAEVIFSTTIIPQNNSANGRIDSILYQSYSENDLRKKLYFKAFTAVTGGGFGFKGSYYAANNLFNGIATDEMLLIRAESRARKGFGSEALEDLNTLLVKRYATGKFVPYTLTNTADVLGLILTERRKELLFRGLRWADLKRLNKESRFKITLKRNLNGNVFELLPDDQKYALAIPSSVIELSGIPQN</sequence>
<keyword evidence="4" id="KW-0472">Membrane</keyword>
<dbReference type="GO" id="GO:0009279">
    <property type="term" value="C:cell outer membrane"/>
    <property type="evidence" value="ECO:0007669"/>
    <property type="project" value="UniProtKB-SubCell"/>
</dbReference>
<evidence type="ECO:0000256" key="3">
    <source>
        <dbReference type="ARBA" id="ARBA00022729"/>
    </source>
</evidence>
<name>A0A7U3Q3G2_9SPHI</name>
<evidence type="ECO:0000256" key="1">
    <source>
        <dbReference type="ARBA" id="ARBA00004442"/>
    </source>
</evidence>
<dbReference type="Gene3D" id="1.25.40.390">
    <property type="match status" value="1"/>
</dbReference>
<feature type="domain" description="RagB/SusD" evidence="6">
    <location>
        <begin position="348"/>
        <end position="421"/>
    </location>
</feature>
<comment type="similarity">
    <text evidence="2">Belongs to the SusD family.</text>
</comment>
<evidence type="ECO:0000259" key="7">
    <source>
        <dbReference type="Pfam" id="PF14322"/>
    </source>
</evidence>
<dbReference type="InterPro" id="IPR012944">
    <property type="entry name" value="SusD_RagB_dom"/>
</dbReference>
<dbReference type="InterPro" id="IPR011990">
    <property type="entry name" value="TPR-like_helical_dom_sf"/>
</dbReference>
<comment type="subcellular location">
    <subcellularLocation>
        <location evidence="1">Cell outer membrane</location>
    </subcellularLocation>
</comment>
<evidence type="ECO:0000313" key="8">
    <source>
        <dbReference type="EMBL" id="QPH37875.1"/>
    </source>
</evidence>
<keyword evidence="5" id="KW-0998">Cell outer membrane</keyword>
<reference evidence="8 9" key="1">
    <citation type="submission" date="2020-11" db="EMBL/GenBank/DDBJ databases">
        <title>Pedobacter endophytica, an endophytic bacteria isolated form Carex pumila.</title>
        <authorList>
            <person name="Peng Y."/>
            <person name="Jiang L."/>
            <person name="Lee J."/>
        </authorList>
    </citation>
    <scope>NUCLEOTIDE SEQUENCE [LARGE SCALE GENOMIC DNA]</scope>
    <source>
        <strain evidence="8 9">JBR3-12</strain>
    </source>
</reference>
<dbReference type="PROSITE" id="PS51257">
    <property type="entry name" value="PROKAR_LIPOPROTEIN"/>
    <property type="match status" value="1"/>
</dbReference>
<dbReference type="InterPro" id="IPR033985">
    <property type="entry name" value="SusD-like_N"/>
</dbReference>
<dbReference type="Pfam" id="PF07980">
    <property type="entry name" value="SusD_RagB"/>
    <property type="match status" value="1"/>
</dbReference>
<dbReference type="SUPFAM" id="SSF48452">
    <property type="entry name" value="TPR-like"/>
    <property type="match status" value="1"/>
</dbReference>
<dbReference type="AlphaFoldDB" id="A0A7U3Q3G2"/>
<dbReference type="EMBL" id="CP064939">
    <property type="protein sequence ID" value="QPH37875.1"/>
    <property type="molecule type" value="Genomic_DNA"/>
</dbReference>
<organism evidence="8 9">
    <name type="scientific">Pedobacter endophyticus</name>
    <dbReference type="NCBI Taxonomy" id="2789740"/>
    <lineage>
        <taxon>Bacteria</taxon>
        <taxon>Pseudomonadati</taxon>
        <taxon>Bacteroidota</taxon>
        <taxon>Sphingobacteriia</taxon>
        <taxon>Sphingobacteriales</taxon>
        <taxon>Sphingobacteriaceae</taxon>
        <taxon>Pedobacter</taxon>
    </lineage>
</organism>
<feature type="domain" description="SusD-like N-terminal" evidence="7">
    <location>
        <begin position="33"/>
        <end position="238"/>
    </location>
</feature>
<proteinExistence type="inferred from homology"/>
<evidence type="ECO:0000256" key="2">
    <source>
        <dbReference type="ARBA" id="ARBA00006275"/>
    </source>
</evidence>
<evidence type="ECO:0000256" key="4">
    <source>
        <dbReference type="ARBA" id="ARBA00023136"/>
    </source>
</evidence>
<dbReference type="Proteomes" id="UP000594759">
    <property type="component" value="Chromosome"/>
</dbReference>